<evidence type="ECO:0000256" key="3">
    <source>
        <dbReference type="ARBA" id="ARBA00023125"/>
    </source>
</evidence>
<dbReference type="CDD" id="cd22907">
    <property type="entry name" value="HFD_NFYB"/>
    <property type="match status" value="1"/>
</dbReference>
<dbReference type="SUPFAM" id="SSF47113">
    <property type="entry name" value="Histone-fold"/>
    <property type="match status" value="1"/>
</dbReference>
<dbReference type="GO" id="GO:0046982">
    <property type="term" value="F:protein heterodimerization activity"/>
    <property type="evidence" value="ECO:0007669"/>
    <property type="project" value="InterPro"/>
</dbReference>
<protein>
    <submittedName>
        <fullName evidence="7">Transcription factor CBF/NF-Y/archaeal histone domain-containing protein</fullName>
    </submittedName>
</protein>
<dbReference type="Proteomes" id="UP000887572">
    <property type="component" value="Unplaced"/>
</dbReference>
<evidence type="ECO:0000256" key="2">
    <source>
        <dbReference type="ARBA" id="ARBA00023015"/>
    </source>
</evidence>
<dbReference type="GO" id="GO:0001228">
    <property type="term" value="F:DNA-binding transcription activator activity, RNA polymerase II-specific"/>
    <property type="evidence" value="ECO:0007669"/>
    <property type="project" value="InterPro"/>
</dbReference>
<evidence type="ECO:0000313" key="7">
    <source>
        <dbReference type="WBParaSite" id="Gr19_v10_g17482.t1"/>
    </source>
</evidence>
<dbReference type="WBParaSite" id="Gr19_v10_g17482.t1">
    <property type="protein sequence ID" value="Gr19_v10_g17482.t1"/>
    <property type="gene ID" value="Gr19_v10_g17482"/>
</dbReference>
<dbReference type="InterPro" id="IPR027113">
    <property type="entry name" value="Transc_fact_NFYB/HAP3"/>
</dbReference>
<dbReference type="Gene3D" id="1.10.20.10">
    <property type="entry name" value="Histone, subunit A"/>
    <property type="match status" value="1"/>
</dbReference>
<evidence type="ECO:0000259" key="5">
    <source>
        <dbReference type="Pfam" id="PF00808"/>
    </source>
</evidence>
<comment type="similarity">
    <text evidence="1">Belongs to the NFYB/HAP3 subunit family.</text>
</comment>
<keyword evidence="6" id="KW-1185">Reference proteome</keyword>
<dbReference type="AlphaFoldDB" id="A0A914HHR6"/>
<dbReference type="InterPro" id="IPR009072">
    <property type="entry name" value="Histone-fold"/>
</dbReference>
<accession>A0A914HHR6</accession>
<dbReference type="Pfam" id="PF00808">
    <property type="entry name" value="CBFD_NFYB_HMF"/>
    <property type="match status" value="1"/>
</dbReference>
<keyword evidence="4" id="KW-0804">Transcription</keyword>
<sequence length="215" mass="23954">MDISAREFDSNEKHLACDAAQSTGVILEQDRFLPIANISRIMKRVLPSEGKLSKEAKESVQECITEFILFITSEASERCSIEKRKTISGEDLLLAFRTLGFDEYLEPLEEFLKKYREANKLQSCQTTTSIINSVNQLGRSDDGGEGGSVDPVIYLQEQQLMTTSSLQPVQVFYDAANGQYFIPVQDRDGPSLWHVNLAETESEATEKADDTASVG</sequence>
<evidence type="ECO:0000313" key="6">
    <source>
        <dbReference type="Proteomes" id="UP000887572"/>
    </source>
</evidence>
<reference evidence="7" key="1">
    <citation type="submission" date="2022-11" db="UniProtKB">
        <authorList>
            <consortium name="WormBaseParasite"/>
        </authorList>
    </citation>
    <scope>IDENTIFICATION</scope>
</reference>
<dbReference type="GO" id="GO:0016602">
    <property type="term" value="C:CCAAT-binding factor complex"/>
    <property type="evidence" value="ECO:0007669"/>
    <property type="project" value="InterPro"/>
</dbReference>
<keyword evidence="3" id="KW-0238">DNA-binding</keyword>
<organism evidence="6 7">
    <name type="scientific">Globodera rostochiensis</name>
    <name type="common">Golden nematode worm</name>
    <name type="synonym">Heterodera rostochiensis</name>
    <dbReference type="NCBI Taxonomy" id="31243"/>
    <lineage>
        <taxon>Eukaryota</taxon>
        <taxon>Metazoa</taxon>
        <taxon>Ecdysozoa</taxon>
        <taxon>Nematoda</taxon>
        <taxon>Chromadorea</taxon>
        <taxon>Rhabditida</taxon>
        <taxon>Tylenchina</taxon>
        <taxon>Tylenchomorpha</taxon>
        <taxon>Tylenchoidea</taxon>
        <taxon>Heteroderidae</taxon>
        <taxon>Heteroderinae</taxon>
        <taxon>Globodera</taxon>
    </lineage>
</organism>
<dbReference type="PANTHER" id="PTHR11064">
    <property type="entry name" value="CCAAT-BINDING TRANSCRIPTION FACTOR-RELATED"/>
    <property type="match status" value="1"/>
</dbReference>
<evidence type="ECO:0000256" key="4">
    <source>
        <dbReference type="ARBA" id="ARBA00023163"/>
    </source>
</evidence>
<evidence type="ECO:0000256" key="1">
    <source>
        <dbReference type="ARBA" id="ARBA00009053"/>
    </source>
</evidence>
<dbReference type="InterPro" id="IPR003958">
    <property type="entry name" value="CBFA_NFYB_domain"/>
</dbReference>
<name>A0A914HHR6_GLORO</name>
<dbReference type="PRINTS" id="PR00615">
    <property type="entry name" value="CCAATSUBUNTA"/>
</dbReference>
<feature type="domain" description="Transcription factor CBF/NF-Y/archaeal histone" evidence="5">
    <location>
        <begin position="32"/>
        <end position="95"/>
    </location>
</feature>
<proteinExistence type="inferred from homology"/>
<dbReference type="PANTHER" id="PTHR11064:SF9">
    <property type="entry name" value="NUCLEAR TRANSCRIPTION FACTOR Y SUBUNIT BETA"/>
    <property type="match status" value="1"/>
</dbReference>
<keyword evidence="2" id="KW-0805">Transcription regulation</keyword>
<dbReference type="GO" id="GO:0000978">
    <property type="term" value="F:RNA polymerase II cis-regulatory region sequence-specific DNA binding"/>
    <property type="evidence" value="ECO:0007669"/>
    <property type="project" value="TreeGrafter"/>
</dbReference>